<evidence type="ECO:0000256" key="3">
    <source>
        <dbReference type="ARBA" id="ARBA00005043"/>
    </source>
</evidence>
<dbReference type="PROSITE" id="PS00678">
    <property type="entry name" value="WD_REPEATS_1"/>
    <property type="match status" value="1"/>
</dbReference>
<dbReference type="Proteomes" id="UP001168821">
    <property type="component" value="Unassembled WGS sequence"/>
</dbReference>
<evidence type="ECO:0000256" key="1">
    <source>
        <dbReference type="ARBA" id="ARBA00004123"/>
    </source>
</evidence>
<evidence type="ECO:0000256" key="7">
    <source>
        <dbReference type="ARBA" id="ARBA00022574"/>
    </source>
</evidence>
<comment type="similarity">
    <text evidence="4">Belongs to the WD repeat ELP2 family.</text>
</comment>
<dbReference type="FunFam" id="2.130.10.10:FF:000400">
    <property type="entry name" value="Elongator acetyltransferase complex subunit 2"/>
    <property type="match status" value="1"/>
</dbReference>
<keyword evidence="10" id="KW-0539">Nucleus</keyword>
<keyword evidence="9" id="KW-0677">Repeat</keyword>
<evidence type="ECO:0000313" key="13">
    <source>
        <dbReference type="Proteomes" id="UP001168821"/>
    </source>
</evidence>
<dbReference type="GO" id="GO:0005737">
    <property type="term" value="C:cytoplasm"/>
    <property type="evidence" value="ECO:0007669"/>
    <property type="project" value="UniProtKB-SubCell"/>
</dbReference>
<dbReference type="PANTHER" id="PTHR44111">
    <property type="entry name" value="ELONGATOR COMPLEX PROTEIN 2"/>
    <property type="match status" value="1"/>
</dbReference>
<comment type="caution">
    <text evidence="12">The sequence shown here is derived from an EMBL/GenBank/DDBJ whole genome shotgun (WGS) entry which is preliminary data.</text>
</comment>
<dbReference type="Gene3D" id="2.130.10.10">
    <property type="entry name" value="YVTN repeat-like/Quinoprotein amine dehydrogenase"/>
    <property type="match status" value="4"/>
</dbReference>
<feature type="repeat" description="WD" evidence="11">
    <location>
        <begin position="197"/>
        <end position="232"/>
    </location>
</feature>
<evidence type="ECO:0000256" key="2">
    <source>
        <dbReference type="ARBA" id="ARBA00004496"/>
    </source>
</evidence>
<dbReference type="Pfam" id="PF00400">
    <property type="entry name" value="WD40"/>
    <property type="match status" value="8"/>
</dbReference>
<keyword evidence="7 11" id="KW-0853">WD repeat</keyword>
<dbReference type="EMBL" id="JALNTZ010000008">
    <property type="protein sequence ID" value="KAJ3642069.1"/>
    <property type="molecule type" value="Genomic_DNA"/>
</dbReference>
<dbReference type="PROSITE" id="PS50294">
    <property type="entry name" value="WD_REPEATS_REGION"/>
    <property type="match status" value="2"/>
</dbReference>
<evidence type="ECO:0000256" key="11">
    <source>
        <dbReference type="PROSITE-ProRule" id="PRU00221"/>
    </source>
</evidence>
<dbReference type="SUPFAM" id="SSF50978">
    <property type="entry name" value="WD40 repeat-like"/>
    <property type="match status" value="3"/>
</dbReference>
<dbReference type="PROSITE" id="PS50082">
    <property type="entry name" value="WD_REPEATS_2"/>
    <property type="match status" value="5"/>
</dbReference>
<dbReference type="GO" id="GO:0033588">
    <property type="term" value="C:elongator holoenzyme complex"/>
    <property type="evidence" value="ECO:0007669"/>
    <property type="project" value="InterPro"/>
</dbReference>
<evidence type="ECO:0000313" key="12">
    <source>
        <dbReference type="EMBL" id="KAJ3642069.1"/>
    </source>
</evidence>
<comment type="subcellular location">
    <subcellularLocation>
        <location evidence="2">Cytoplasm</location>
    </subcellularLocation>
    <subcellularLocation>
        <location evidence="1">Nucleus</location>
    </subcellularLocation>
</comment>
<dbReference type="PANTHER" id="PTHR44111:SF1">
    <property type="entry name" value="ELONGATOR COMPLEX PROTEIN 2"/>
    <property type="match status" value="1"/>
</dbReference>
<proteinExistence type="inferred from homology"/>
<dbReference type="InterPro" id="IPR036322">
    <property type="entry name" value="WD40_repeat_dom_sf"/>
</dbReference>
<dbReference type="InterPro" id="IPR019775">
    <property type="entry name" value="WD40_repeat_CS"/>
</dbReference>
<organism evidence="12 13">
    <name type="scientific">Zophobas morio</name>
    <dbReference type="NCBI Taxonomy" id="2755281"/>
    <lineage>
        <taxon>Eukaryota</taxon>
        <taxon>Metazoa</taxon>
        <taxon>Ecdysozoa</taxon>
        <taxon>Arthropoda</taxon>
        <taxon>Hexapoda</taxon>
        <taxon>Insecta</taxon>
        <taxon>Pterygota</taxon>
        <taxon>Neoptera</taxon>
        <taxon>Endopterygota</taxon>
        <taxon>Coleoptera</taxon>
        <taxon>Polyphaga</taxon>
        <taxon>Cucujiformia</taxon>
        <taxon>Tenebrionidae</taxon>
        <taxon>Zophobas</taxon>
    </lineage>
</organism>
<feature type="repeat" description="WD" evidence="11">
    <location>
        <begin position="609"/>
        <end position="640"/>
    </location>
</feature>
<dbReference type="InterPro" id="IPR015943">
    <property type="entry name" value="WD40/YVTN_repeat-like_dom_sf"/>
</dbReference>
<keyword evidence="13" id="KW-1185">Reference proteome</keyword>
<protein>
    <recommendedName>
        <fullName evidence="5">Elongator complex protein 2</fullName>
    </recommendedName>
</protein>
<name>A0AA38M410_9CUCU</name>
<reference evidence="12" key="1">
    <citation type="journal article" date="2023" name="G3 (Bethesda)">
        <title>Whole genome assemblies of Zophobas morio and Tenebrio molitor.</title>
        <authorList>
            <person name="Kaur S."/>
            <person name="Stinson S.A."/>
            <person name="diCenzo G.C."/>
        </authorList>
    </citation>
    <scope>NUCLEOTIDE SEQUENCE</scope>
    <source>
        <strain evidence="12">QUZm001</strain>
    </source>
</reference>
<feature type="repeat" description="WD" evidence="11">
    <location>
        <begin position="56"/>
        <end position="91"/>
    </location>
</feature>
<keyword evidence="8" id="KW-0819">tRNA processing</keyword>
<dbReference type="AlphaFoldDB" id="A0AA38M410"/>
<accession>A0AA38M410</accession>
<dbReference type="CDD" id="cd00200">
    <property type="entry name" value="WD40"/>
    <property type="match status" value="1"/>
</dbReference>
<dbReference type="GO" id="GO:0002098">
    <property type="term" value="P:tRNA wobble uridine modification"/>
    <property type="evidence" value="ECO:0007669"/>
    <property type="project" value="InterPro"/>
</dbReference>
<dbReference type="InterPro" id="IPR001680">
    <property type="entry name" value="WD40_rpt"/>
</dbReference>
<sequence length="760" mass="84214">MMEKIKHEVSYVSCNCNQTPTAAHWGQNNLVCYAACNSVLIYDPKWGSGGKVVATLIGHTKRVNTVRWLGGSSDKNELVSGSTDHTAVVWSCREGVYNPYTLKAHESTVNLVDGVYKKEGTVVVTVGMDSTVKIWFRNLDTDGFALSQNINNGYSICVGVRISRFPHTDGLILACAMDNSKIDLYIEDGEFSHSLTLKGHEDWVRGLDFTTEKDDLILASSSQDCYIRLWRMTPHKSDTPSDNVIKTKTTTYRVYTDSILSGHEGWIYSVDWNPATPQLLSSSLDKSMIIWELDPDSNLWVEKVRVGEVGGNTLGFYGGVFSPDGTSILAHSYNGAFHIWTNEGGEWSACVTIGGHFSEVTDMSWEPQGAFLVTVSSDQTSRIHAPWSNLGKEATWHEIARPQIHGYDMSSIAIMSKYQFASSAEEKVIRTFRAPRNFVENFSRICDVADDGGGTSGPKGASVPSLGLSNKAVFSSESEGGSDDSHFTAVTLTEPPTEETLLQNTLWPEIQKLYGHGYEVYSLASSPDGQFLASACKATTSEHAAILLWDTATWKQIQKLVSHTLTVAQISFSPNSVHLLSVSRDRRWSLFTRNSQNLFELVATTDKKTSIHSRIIWCCSWTHDSLYFATGSRDGKVVVWRKNEHKEEKGILGEYEAASKHLELKGESVTAVAFAPKCVLGGYLLAVGLEVGVIRCYKWTSAGWENLVILDRNLAHHLSVKRLAFRPFTVETRAKNDDNILQLASCGSDHVVRLHDFLIN</sequence>
<dbReference type="InterPro" id="IPR037289">
    <property type="entry name" value="Elp2"/>
</dbReference>
<evidence type="ECO:0000256" key="6">
    <source>
        <dbReference type="ARBA" id="ARBA00022490"/>
    </source>
</evidence>
<evidence type="ECO:0000256" key="8">
    <source>
        <dbReference type="ARBA" id="ARBA00022694"/>
    </source>
</evidence>
<evidence type="ECO:0000256" key="4">
    <source>
        <dbReference type="ARBA" id="ARBA00005881"/>
    </source>
</evidence>
<feature type="repeat" description="WD" evidence="11">
    <location>
        <begin position="260"/>
        <end position="301"/>
    </location>
</feature>
<dbReference type="SMART" id="SM00320">
    <property type="entry name" value="WD40"/>
    <property type="match status" value="11"/>
</dbReference>
<evidence type="ECO:0000256" key="9">
    <source>
        <dbReference type="ARBA" id="ARBA00022737"/>
    </source>
</evidence>
<keyword evidence="6" id="KW-0963">Cytoplasm</keyword>
<evidence type="ECO:0000256" key="10">
    <source>
        <dbReference type="ARBA" id="ARBA00023242"/>
    </source>
</evidence>
<feature type="repeat" description="WD" evidence="11">
    <location>
        <begin position="353"/>
        <end position="383"/>
    </location>
</feature>
<gene>
    <name evidence="12" type="ORF">Zmor_024887</name>
</gene>
<comment type="pathway">
    <text evidence="3">tRNA modification; 5-methoxycarbonylmethyl-2-thiouridine-tRNA biosynthesis.</text>
</comment>
<dbReference type="GO" id="GO:0005634">
    <property type="term" value="C:nucleus"/>
    <property type="evidence" value="ECO:0007669"/>
    <property type="project" value="UniProtKB-SubCell"/>
</dbReference>
<evidence type="ECO:0000256" key="5">
    <source>
        <dbReference type="ARBA" id="ARBA00020267"/>
    </source>
</evidence>